<feature type="region of interest" description="Disordered" evidence="1">
    <location>
        <begin position="653"/>
        <end position="676"/>
    </location>
</feature>
<dbReference type="Pfam" id="PF25422">
    <property type="entry name" value="DUF7892"/>
    <property type="match status" value="1"/>
</dbReference>
<dbReference type="EMBL" id="MU251257">
    <property type="protein sequence ID" value="KAG9253599.1"/>
    <property type="molecule type" value="Genomic_DNA"/>
</dbReference>
<protein>
    <recommendedName>
        <fullName evidence="2">F-box domain-containing protein</fullName>
    </recommendedName>
</protein>
<organism evidence="3 4">
    <name type="scientific">Emericellopsis atlantica</name>
    <dbReference type="NCBI Taxonomy" id="2614577"/>
    <lineage>
        <taxon>Eukaryota</taxon>
        <taxon>Fungi</taxon>
        <taxon>Dikarya</taxon>
        <taxon>Ascomycota</taxon>
        <taxon>Pezizomycotina</taxon>
        <taxon>Sordariomycetes</taxon>
        <taxon>Hypocreomycetidae</taxon>
        <taxon>Hypocreales</taxon>
        <taxon>Bionectriaceae</taxon>
        <taxon>Emericellopsis</taxon>
    </lineage>
</organism>
<reference evidence="3" key="1">
    <citation type="journal article" date="2021" name="IMA Fungus">
        <title>Genomic characterization of three marine fungi, including Emericellopsis atlantica sp. nov. with signatures of a generalist lifestyle and marine biomass degradation.</title>
        <authorList>
            <person name="Hagestad O.C."/>
            <person name="Hou L."/>
            <person name="Andersen J.H."/>
            <person name="Hansen E.H."/>
            <person name="Altermark B."/>
            <person name="Li C."/>
            <person name="Kuhnert E."/>
            <person name="Cox R.J."/>
            <person name="Crous P.W."/>
            <person name="Spatafora J.W."/>
            <person name="Lail K."/>
            <person name="Amirebrahimi M."/>
            <person name="Lipzen A."/>
            <person name="Pangilinan J."/>
            <person name="Andreopoulos W."/>
            <person name="Hayes R.D."/>
            <person name="Ng V."/>
            <person name="Grigoriev I.V."/>
            <person name="Jackson S.A."/>
            <person name="Sutton T.D.S."/>
            <person name="Dobson A.D.W."/>
            <person name="Rama T."/>
        </authorList>
    </citation>
    <scope>NUCLEOTIDE SEQUENCE</scope>
    <source>
        <strain evidence="3">TS7</strain>
    </source>
</reference>
<feature type="region of interest" description="Disordered" evidence="1">
    <location>
        <begin position="742"/>
        <end position="821"/>
    </location>
</feature>
<name>A0A9P7ZK52_9HYPO</name>
<dbReference type="AlphaFoldDB" id="A0A9P7ZK52"/>
<dbReference type="GeneID" id="70296005"/>
<evidence type="ECO:0000313" key="4">
    <source>
        <dbReference type="Proteomes" id="UP000887229"/>
    </source>
</evidence>
<dbReference type="RefSeq" id="XP_046117523.1">
    <property type="nucleotide sequence ID" value="XM_046265102.1"/>
</dbReference>
<sequence length="1070" mass="119180">MSYDSATVMAYDALLQSTQSASKKRKSPESPSYPRNNLAKRQRTAPSNEVSRDRSHQLPAELWHRILTYLPPHCLGKLLRVSKKFQGYLEPSISAKPVDHGSREAHDAGATLYGIEPFVPGHDSRPQLSLNFEGGNIESSAALAAASGPCGQLGVVEPLAANDIWKASRCLYWPALPSPLESKTELEMWRLIANRGCQFCNCEERSAVPKTTWHTGPGTSGAAPIFPFSSRACGACLESLCVKELDIILAGKTPSFLLPGIPVASVAPYRKVVPPSALKAGRVPAGTPIVKMYWKSHVTQIEANFQRVKLLGTGALEEWLKGLQLRQSSMLKDMDRLESWAVEDGFTTMKRQVAATLKQPPSAVSASAAKSRRDPKDVLDAEWDEVQAPVRTRLARYADDYIRHKWKHCKKLRSKSSAFFATGLLMYAQNRFYKDVASEAVLDEPVEGPWAQKLTLENMKWLFDLKIKPRIWKKQEELFLCNGCSTTQLYTLDGVIQHYAAKHTASLSHGNVVVFWRSEWPRPPPFRPNPGGPTVNVTEPGDSVQIKPEPDDQVDAAHSTRLLLTLPPQLNRMQEDQMLHILPEKFRAMNKFKGPNAIRATAIVRCVSQELEARFGELATFATFQSLFLQCKMSLPLKKLRRLECAACSGSAPVGATAPQGSIPKFKSSSHLKGSGGKPQLYSLETLLLHFRKKHVKEVQLNLDWQTQMIRLPDLDSIRQMLPSWFGKNANIDAVLQDAYPGVVPEGGRPQPRKTFNLRGRISRDVHTLADQGSDEDSEASVGQPRQATNPKLRPRSDSQNTAYRSAPRHPTVADFKGPPVLRPASEVYGAPLSKKQCRARERQDLDSSSYRASNVSQNVPADSSRGTREYHAAPRAVQEVVPPPSHSYGNDRDTGLAHGSFTRGTAGSAAAEVIAHVPDHAHEHREQIRYPERAYSWTADPGPRAPQPYAPPDPFHQQMPLYHQPKPRYPLHSARTEAPFYDSLGPPVCIAEAPSQQYTPMYPQDGYCPPLEEFEIVEVRDPVHGTYHVRRPVRRDVYYIDEHPAPGGDDSYGYPYHGEQRYSYGESSR</sequence>
<dbReference type="Gene3D" id="1.20.1280.50">
    <property type="match status" value="1"/>
</dbReference>
<dbReference type="OrthoDB" id="2322499at2759"/>
<dbReference type="Pfam" id="PF00646">
    <property type="entry name" value="F-box"/>
    <property type="match status" value="1"/>
</dbReference>
<gene>
    <name evidence="3" type="ORF">F5Z01DRAFT_675007</name>
</gene>
<evidence type="ECO:0000259" key="2">
    <source>
        <dbReference type="PROSITE" id="PS50181"/>
    </source>
</evidence>
<feature type="region of interest" description="Disordered" evidence="1">
    <location>
        <begin position="1042"/>
        <end position="1070"/>
    </location>
</feature>
<accession>A0A9P7ZK52</accession>
<dbReference type="SUPFAM" id="SSF81383">
    <property type="entry name" value="F-box domain"/>
    <property type="match status" value="1"/>
</dbReference>
<dbReference type="CDD" id="cd09917">
    <property type="entry name" value="F-box_SF"/>
    <property type="match status" value="1"/>
</dbReference>
<dbReference type="InterPro" id="IPR036047">
    <property type="entry name" value="F-box-like_dom_sf"/>
</dbReference>
<feature type="region of interest" description="Disordered" evidence="1">
    <location>
        <begin position="17"/>
        <end position="55"/>
    </location>
</feature>
<feature type="region of interest" description="Disordered" evidence="1">
    <location>
        <begin position="833"/>
        <end position="867"/>
    </location>
</feature>
<comment type="caution">
    <text evidence="3">The sequence shown here is derived from an EMBL/GenBank/DDBJ whole genome shotgun (WGS) entry which is preliminary data.</text>
</comment>
<dbReference type="InterPro" id="IPR001810">
    <property type="entry name" value="F-box_dom"/>
</dbReference>
<feature type="compositionally biased region" description="Polar residues" evidence="1">
    <location>
        <begin position="847"/>
        <end position="862"/>
    </location>
</feature>
<dbReference type="InterPro" id="IPR057214">
    <property type="entry name" value="DUF7892"/>
</dbReference>
<keyword evidence="4" id="KW-1185">Reference proteome</keyword>
<dbReference type="Proteomes" id="UP000887229">
    <property type="component" value="Unassembled WGS sequence"/>
</dbReference>
<feature type="domain" description="F-box" evidence="2">
    <location>
        <begin position="52"/>
        <end position="98"/>
    </location>
</feature>
<evidence type="ECO:0000313" key="3">
    <source>
        <dbReference type="EMBL" id="KAG9253599.1"/>
    </source>
</evidence>
<dbReference type="PROSITE" id="PS50181">
    <property type="entry name" value="FBOX"/>
    <property type="match status" value="1"/>
</dbReference>
<proteinExistence type="predicted"/>
<evidence type="ECO:0000256" key="1">
    <source>
        <dbReference type="SAM" id="MobiDB-lite"/>
    </source>
</evidence>